<evidence type="ECO:0000313" key="2">
    <source>
        <dbReference type="EMBL" id="EOB04192.1"/>
    </source>
</evidence>
<name>R0K3D7_ANAPL</name>
<evidence type="ECO:0000256" key="1">
    <source>
        <dbReference type="SAM" id="MobiDB-lite"/>
    </source>
</evidence>
<feature type="region of interest" description="Disordered" evidence="1">
    <location>
        <begin position="324"/>
        <end position="361"/>
    </location>
</feature>
<feature type="compositionally biased region" description="Low complexity" evidence="1">
    <location>
        <begin position="324"/>
        <end position="335"/>
    </location>
</feature>
<sequence length="566" mass="59405">MAASCWKVLFQLAARVPARGLSPPLSEARSYSALQLDLVYFYVEYKKGFVHVAVSVHVCRSTHSVSKTTRVSEQFMMSGEVNGRSESSCGGGRWGRRQEHHQARLRFLLLSMLLENLPSPSDDMLVKSAGCMWALALTLLLVHTWRALTARSAALTDTSGCVRQGPGEGEWLCAYTDAGPGHLLSGPLDSVSAASTRHTAGEASYFELNHCGHLRCGGVAVVSDCQGSSRRARPWQRADHRRPWEHPAAAAPAFTCLGPWDPLLPCATGASSVGSPQSHVTAEGMRVPRGGKQDDFTPFSAAQMPAKCACLMCPQDNFGVCASSSGSGEGESPGSRGRHWPAAAPVPTGSTQLSKPRAGPQENGCPHCTRNASGCEEVAAAGATQKAQQCPVCPLVSPCPECPGAAQITASTFCERVCLFSYLGVLPYLSGSLRKAASIQSPEQAVRLAAELQAVPPCTASGTPVLCPSADISGQCWGLVSGWRGGIAHQTVLRMSQGHRALCFHTAGAGTARGPKAGYVPASQPSGSDPFRTWPYLLPPNRAGILCCTAAAGALLAPGIQCGMAA</sequence>
<accession>R0K3D7</accession>
<dbReference type="EMBL" id="KB742808">
    <property type="protein sequence ID" value="EOB04192.1"/>
    <property type="molecule type" value="Genomic_DNA"/>
</dbReference>
<reference evidence="3" key="1">
    <citation type="journal article" date="2013" name="Nat. Genet.">
        <title>The duck genome and transcriptome provide insight into an avian influenza virus reservoir species.</title>
        <authorList>
            <person name="Huang Y."/>
            <person name="Li Y."/>
            <person name="Burt D.W."/>
            <person name="Chen H."/>
            <person name="Zhang Y."/>
            <person name="Qian W."/>
            <person name="Kim H."/>
            <person name="Gan S."/>
            <person name="Zhao Y."/>
            <person name="Li J."/>
            <person name="Yi K."/>
            <person name="Feng H."/>
            <person name="Zhu P."/>
            <person name="Li B."/>
            <person name="Liu Q."/>
            <person name="Fairley S."/>
            <person name="Magor K.E."/>
            <person name="Du Z."/>
            <person name="Hu X."/>
            <person name="Goodman L."/>
            <person name="Tafer H."/>
            <person name="Vignal A."/>
            <person name="Lee T."/>
            <person name="Kim K.W."/>
            <person name="Sheng Z."/>
            <person name="An Y."/>
            <person name="Searle S."/>
            <person name="Herrero J."/>
            <person name="Groenen M.A."/>
            <person name="Crooijmans R.P."/>
            <person name="Faraut T."/>
            <person name="Cai Q."/>
            <person name="Webster R.G."/>
            <person name="Aldridge J.R."/>
            <person name="Warren W.C."/>
            <person name="Bartschat S."/>
            <person name="Kehr S."/>
            <person name="Marz M."/>
            <person name="Stadler P.F."/>
            <person name="Smith J."/>
            <person name="Kraus R.H."/>
            <person name="Zhao Y."/>
            <person name="Ren L."/>
            <person name="Fei J."/>
            <person name="Morisson M."/>
            <person name="Kaiser P."/>
            <person name="Griffin D.K."/>
            <person name="Rao M."/>
            <person name="Pitel F."/>
            <person name="Wang J."/>
            <person name="Li N."/>
        </authorList>
    </citation>
    <scope>NUCLEOTIDE SEQUENCE [LARGE SCALE GENOMIC DNA]</scope>
</reference>
<protein>
    <submittedName>
        <fullName evidence="2">Uncharacterized protein</fullName>
    </submittedName>
</protein>
<dbReference type="AlphaFoldDB" id="R0K3D7"/>
<gene>
    <name evidence="2" type="ORF">Anapl_00187</name>
</gene>
<evidence type="ECO:0000313" key="3">
    <source>
        <dbReference type="Proteomes" id="UP000296049"/>
    </source>
</evidence>
<keyword evidence="3" id="KW-1185">Reference proteome</keyword>
<organism evidence="2 3">
    <name type="scientific">Anas platyrhynchos</name>
    <name type="common">Mallard</name>
    <name type="synonym">Anas boschas</name>
    <dbReference type="NCBI Taxonomy" id="8839"/>
    <lineage>
        <taxon>Eukaryota</taxon>
        <taxon>Metazoa</taxon>
        <taxon>Chordata</taxon>
        <taxon>Craniata</taxon>
        <taxon>Vertebrata</taxon>
        <taxon>Euteleostomi</taxon>
        <taxon>Archelosauria</taxon>
        <taxon>Archosauria</taxon>
        <taxon>Dinosauria</taxon>
        <taxon>Saurischia</taxon>
        <taxon>Theropoda</taxon>
        <taxon>Coelurosauria</taxon>
        <taxon>Aves</taxon>
        <taxon>Neognathae</taxon>
        <taxon>Galloanserae</taxon>
        <taxon>Anseriformes</taxon>
        <taxon>Anatidae</taxon>
        <taxon>Anatinae</taxon>
        <taxon>Anas</taxon>
    </lineage>
</organism>
<dbReference type="Proteomes" id="UP000296049">
    <property type="component" value="Unassembled WGS sequence"/>
</dbReference>
<proteinExistence type="predicted"/>